<proteinExistence type="predicted"/>
<dbReference type="SFLD" id="SFLDS00003">
    <property type="entry name" value="Haloacid_Dehalogenase"/>
    <property type="match status" value="1"/>
</dbReference>
<dbReference type="InterPro" id="IPR036412">
    <property type="entry name" value="HAD-like_sf"/>
</dbReference>
<dbReference type="PANTHER" id="PTHR43316:SF3">
    <property type="entry name" value="HALOACID DEHALOGENASE, TYPE II (AFU_ORTHOLOGUE AFUA_2G07750)-RELATED"/>
    <property type="match status" value="1"/>
</dbReference>
<dbReference type="Proteomes" id="UP001529340">
    <property type="component" value="Unassembled WGS sequence"/>
</dbReference>
<dbReference type="PRINTS" id="PR00413">
    <property type="entry name" value="HADHALOGNASE"/>
</dbReference>
<gene>
    <name evidence="2" type="ORF">QUV96_07790</name>
</gene>
<accession>A0ABT7UD45</accession>
<sequence length="252" mass="29168">MSFKMEMKRKTILFDLDGTLLPMDMAAFEKAYFAGLCKKMAEHIEPKALYHHIWEGTKRMIRNDGKKTNQEVFQTYLNAHTPLNYDVCEPTFLDYYEHEFQDCVMACQISERSRKIIDVLQEKGYRTAIATNPIFPQIATDSRLKWLGIDPARFPLVTTFEHSHHAKPDPRYYQEVCERLQVNPHDCVMVGNDVIEDGVAATLGMRVMFITDCLLHEEKLSEVDHEMGTLAEFYEWCLQLPKAGSMDGSDRS</sequence>
<reference evidence="3" key="1">
    <citation type="submission" date="2023-06" db="EMBL/GenBank/DDBJ databases">
        <title>Identification and characterization of horizontal gene transfer across gut microbiota members of farm animals based on homology search.</title>
        <authorList>
            <person name="Zeman M."/>
            <person name="Kubasova T."/>
            <person name="Jahodarova E."/>
            <person name="Nykrynova M."/>
            <person name="Rychlik I."/>
        </authorList>
    </citation>
    <scope>NUCLEOTIDE SEQUENCE [LARGE SCALE GENOMIC DNA]</scope>
    <source>
        <strain evidence="3">ET39</strain>
    </source>
</reference>
<protein>
    <submittedName>
        <fullName evidence="2">HAD family hydrolase</fullName>
        <ecNumber evidence="2">3.1.3.-</ecNumber>
    </submittedName>
</protein>
<dbReference type="InterPro" id="IPR051540">
    <property type="entry name" value="S-2-haloacid_dehalogenase"/>
</dbReference>
<dbReference type="PANTHER" id="PTHR43316">
    <property type="entry name" value="HYDROLASE, HALOACID DELAHOGENASE-RELATED"/>
    <property type="match status" value="1"/>
</dbReference>
<dbReference type="Gene3D" id="3.40.50.1000">
    <property type="entry name" value="HAD superfamily/HAD-like"/>
    <property type="match status" value="1"/>
</dbReference>
<dbReference type="GO" id="GO:0016787">
    <property type="term" value="F:hydrolase activity"/>
    <property type="evidence" value="ECO:0007669"/>
    <property type="project" value="UniProtKB-KW"/>
</dbReference>
<keyword evidence="3" id="KW-1185">Reference proteome</keyword>
<name>A0ABT7UD45_9FIRM</name>
<organism evidence="2 3">
    <name type="scientific">Amedibacillus dolichus</name>
    <dbReference type="NCBI Taxonomy" id="31971"/>
    <lineage>
        <taxon>Bacteria</taxon>
        <taxon>Bacillati</taxon>
        <taxon>Bacillota</taxon>
        <taxon>Erysipelotrichia</taxon>
        <taxon>Erysipelotrichales</taxon>
        <taxon>Erysipelotrichaceae</taxon>
        <taxon>Amedibacillus</taxon>
    </lineage>
</organism>
<dbReference type="EC" id="3.1.3.-" evidence="2"/>
<evidence type="ECO:0000313" key="3">
    <source>
        <dbReference type="Proteomes" id="UP001529340"/>
    </source>
</evidence>
<dbReference type="Pfam" id="PF00702">
    <property type="entry name" value="Hydrolase"/>
    <property type="match status" value="1"/>
</dbReference>
<dbReference type="Gene3D" id="1.10.150.520">
    <property type="match status" value="1"/>
</dbReference>
<dbReference type="NCBIfam" id="TIGR01549">
    <property type="entry name" value="HAD-SF-IA-v1"/>
    <property type="match status" value="1"/>
</dbReference>
<comment type="caution">
    <text evidence="2">The sequence shown here is derived from an EMBL/GenBank/DDBJ whole genome shotgun (WGS) entry which is preliminary data.</text>
</comment>
<evidence type="ECO:0000256" key="1">
    <source>
        <dbReference type="ARBA" id="ARBA00022801"/>
    </source>
</evidence>
<dbReference type="InterPro" id="IPR006439">
    <property type="entry name" value="HAD-SF_hydro_IA"/>
</dbReference>
<dbReference type="EMBL" id="JAUDCG010000032">
    <property type="protein sequence ID" value="MDM8157537.1"/>
    <property type="molecule type" value="Genomic_DNA"/>
</dbReference>
<reference evidence="2 3" key="2">
    <citation type="submission" date="2023-06" db="EMBL/GenBank/DDBJ databases">
        <title>Identification and characterization of horizontal gene transfer across gut microbiota members of farm animals based on homology search.</title>
        <authorList>
            <person name="Schwarzerova J."/>
            <person name="Nykrynova M."/>
            <person name="Jureckova K."/>
            <person name="Cejkova D."/>
            <person name="Rychlik I."/>
        </authorList>
    </citation>
    <scope>NUCLEOTIDE SEQUENCE [LARGE SCALE GENOMIC DNA]</scope>
    <source>
        <strain evidence="2 3">ET39</strain>
    </source>
</reference>
<dbReference type="InterPro" id="IPR023214">
    <property type="entry name" value="HAD_sf"/>
</dbReference>
<keyword evidence="1 2" id="KW-0378">Hydrolase</keyword>
<dbReference type="SUPFAM" id="SSF56784">
    <property type="entry name" value="HAD-like"/>
    <property type="match status" value="1"/>
</dbReference>
<dbReference type="SFLD" id="SFLDG01129">
    <property type="entry name" value="C1.5:_HAD__Beta-PGM__Phosphata"/>
    <property type="match status" value="1"/>
</dbReference>
<evidence type="ECO:0000313" key="2">
    <source>
        <dbReference type="EMBL" id="MDM8157537.1"/>
    </source>
</evidence>
<reference evidence="2 3" key="3">
    <citation type="submission" date="2023-06" db="EMBL/GenBank/DDBJ databases">
        <authorList>
            <person name="Zeman M."/>
            <person name="Kubasova T."/>
            <person name="Jahodarova E."/>
            <person name="Nykrynova M."/>
            <person name="Rychlik I."/>
        </authorList>
    </citation>
    <scope>NUCLEOTIDE SEQUENCE [LARGE SCALE GENOMIC DNA]</scope>
    <source>
        <strain evidence="2 3">ET39</strain>
    </source>
</reference>
<dbReference type="RefSeq" id="WP_289607983.1">
    <property type="nucleotide sequence ID" value="NZ_JAUDCG010000032.1"/>
</dbReference>